<keyword evidence="4" id="KW-1185">Reference proteome</keyword>
<dbReference type="PROSITE" id="PS52016">
    <property type="entry name" value="TONB_DEPENDENT_REC_3"/>
    <property type="match status" value="1"/>
</dbReference>
<keyword evidence="1" id="KW-0813">Transport</keyword>
<keyword evidence="1" id="KW-1134">Transmembrane beta strand</keyword>
<dbReference type="EMBL" id="JAHCMY010000026">
    <property type="protein sequence ID" value="MBS9525956.1"/>
    <property type="molecule type" value="Genomic_DNA"/>
</dbReference>
<keyword evidence="1" id="KW-0472">Membrane</keyword>
<keyword evidence="1" id="KW-0998">Cell outer membrane</keyword>
<name>A0AAP2CMB1_9BACT</name>
<comment type="similarity">
    <text evidence="1">Belongs to the TonB-dependent receptor family.</text>
</comment>
<proteinExistence type="inferred from homology"/>
<dbReference type="Proteomes" id="UP001319104">
    <property type="component" value="Unassembled WGS sequence"/>
</dbReference>
<keyword evidence="2" id="KW-0732">Signal</keyword>
<keyword evidence="3" id="KW-0675">Receptor</keyword>
<dbReference type="AlphaFoldDB" id="A0AAP2CMB1"/>
<gene>
    <name evidence="3" type="ORF">KI659_18190</name>
</gene>
<organism evidence="3 4">
    <name type="scientific">Litoribacter ruber</name>
    <dbReference type="NCBI Taxonomy" id="702568"/>
    <lineage>
        <taxon>Bacteria</taxon>
        <taxon>Pseudomonadati</taxon>
        <taxon>Bacteroidota</taxon>
        <taxon>Cytophagia</taxon>
        <taxon>Cytophagales</taxon>
        <taxon>Cyclobacteriaceae</taxon>
        <taxon>Litoribacter</taxon>
    </lineage>
</organism>
<feature type="chain" id="PRO_5042826389" evidence="2">
    <location>
        <begin position="20"/>
        <end position="829"/>
    </location>
</feature>
<dbReference type="RefSeq" id="WP_213946815.1">
    <property type="nucleotide sequence ID" value="NZ_JAHCMY010000026.1"/>
</dbReference>
<evidence type="ECO:0000256" key="2">
    <source>
        <dbReference type="SAM" id="SignalP"/>
    </source>
</evidence>
<evidence type="ECO:0000313" key="4">
    <source>
        <dbReference type="Proteomes" id="UP001319104"/>
    </source>
</evidence>
<dbReference type="GO" id="GO:0009279">
    <property type="term" value="C:cell outer membrane"/>
    <property type="evidence" value="ECO:0007669"/>
    <property type="project" value="UniProtKB-SubCell"/>
</dbReference>
<protein>
    <submittedName>
        <fullName evidence="3">Colicin receptor</fullName>
    </submittedName>
</protein>
<reference evidence="3 4" key="1">
    <citation type="submission" date="2021-05" db="EMBL/GenBank/DDBJ databases">
        <authorList>
            <person name="Zhang Z.D."/>
            <person name="Osman G."/>
        </authorList>
    </citation>
    <scope>NUCLEOTIDE SEQUENCE [LARGE SCALE GENOMIC DNA]</scope>
    <source>
        <strain evidence="3 4">KCTC 32217</strain>
    </source>
</reference>
<comment type="subcellular location">
    <subcellularLocation>
        <location evidence="1">Cell outer membrane</location>
        <topology evidence="1">Multi-pass membrane protein</topology>
    </subcellularLocation>
</comment>
<evidence type="ECO:0000256" key="1">
    <source>
        <dbReference type="PROSITE-ProRule" id="PRU01360"/>
    </source>
</evidence>
<dbReference type="InterPro" id="IPR039426">
    <property type="entry name" value="TonB-dep_rcpt-like"/>
</dbReference>
<keyword evidence="1" id="KW-0812">Transmembrane</keyword>
<sequence length="829" mass="93127">MRKKKVSVFLVAICFMIFAAHKPKDSLEELSERIISLLTLYVEEIPEEKVFLHLDKSHYAAGEDVWFSVYLTAGSPDIPSPLSKTVYVDMLDNSGKLIEQKTIKIEEGHGYGDFKLPYFFPEGLYHLKAYSTWMRGFGEEQVFSKEIEVLEPLNMNFQPQVTFEFGLGEEEGDVKYVGNIRAVDKDLRPLRNKKLTYQLFTTKLILGEGDLTLDAEGTVGLELFLSETDLHTSVFLKLMFEENENFQITRQFRLPFPESVIDLQFMPEGGEIIEGFANKVAFRAVYPDGTPAEVKGELRGPEGFKEDFETNANGLGFLTFTPESPDYKAYLLTEQGEEYPVEFPAIQAKGVNLIVDARNPEILNLLIQAKEYAFFDAYKEGLLVVHARGRIGHMQKLNLSEGVAGARVNKGQLAPGINQVTFFNSGGQPLAERLVFVAFEDSPAIRIESETVNVKAKGKNSLKLKMDTEIFEGGNYSVSITDASGPIDHSASNIITYLKFSAELKGRVSDRDLFVDGKLDPAAVDLIMLTNGWRRFDWQKVFGDEYRNQLHIEQGINIMGEVKPKFKSRKGLEGGTLNVFKKGLEEEFIVAEFSENGRFIIDALDFRDTTTLVLSAEDGRQKKMLEISIDPPLSKEGKWEEFEPLFRSHIINPSLREFLETAQEKRKVELNITGGDEILMEEFVVRGNQVVDEDDGITRIYGKGDHILRAADYHDAHENYTIAQFIQGRLPGVSVIPVKDEMGNIVIPPQLTFKIQGVFVPLTKGNPPPPLLFVNNQEVDFEEFSAINPTDVLTVEVFLAGQSNARFGSITDNGIIAVYTKGGGGFYQF</sequence>
<comment type="caution">
    <text evidence="3">The sequence shown here is derived from an EMBL/GenBank/DDBJ whole genome shotgun (WGS) entry which is preliminary data.</text>
</comment>
<feature type="signal peptide" evidence="2">
    <location>
        <begin position="1"/>
        <end position="19"/>
    </location>
</feature>
<accession>A0AAP2CMB1</accession>
<dbReference type="Gene3D" id="2.60.40.1930">
    <property type="match status" value="1"/>
</dbReference>
<evidence type="ECO:0000313" key="3">
    <source>
        <dbReference type="EMBL" id="MBS9525956.1"/>
    </source>
</evidence>